<dbReference type="Proteomes" id="UP000275846">
    <property type="component" value="Unassembled WGS sequence"/>
</dbReference>
<evidence type="ECO:0000313" key="2">
    <source>
        <dbReference type="Proteomes" id="UP000275846"/>
    </source>
</evidence>
<dbReference type="WBParaSite" id="SSLN_0001724301-mRNA-1">
    <property type="protein sequence ID" value="SSLN_0001724301-mRNA-1"/>
    <property type="gene ID" value="SSLN_0001724301"/>
</dbReference>
<dbReference type="AlphaFoldDB" id="A0A183TJG0"/>
<reference evidence="1 2" key="2">
    <citation type="submission" date="2018-11" db="EMBL/GenBank/DDBJ databases">
        <authorList>
            <consortium name="Pathogen Informatics"/>
        </authorList>
    </citation>
    <scope>NUCLEOTIDE SEQUENCE [LARGE SCALE GENOMIC DNA]</scope>
    <source>
        <strain evidence="1 2">NST_G2</strain>
    </source>
</reference>
<keyword evidence="2" id="KW-1185">Reference proteome</keyword>
<evidence type="ECO:0000313" key="1">
    <source>
        <dbReference type="EMBL" id="VDM02994.1"/>
    </source>
</evidence>
<protein>
    <submittedName>
        <fullName evidence="1 3">Uncharacterized protein</fullName>
    </submittedName>
</protein>
<sequence>MEEFDSAHWNKPTTCDYLGAVSSSELFTGSGACTRKSAKEDTDCTEIHSMEFSDRGASLSWLLRHITSASVDAFSPGIVSNDEVLSIETYPFATFSFPSDVRPKTLLAEEVVEQSVRTVSECSGEYCPHDDSEGVIKFETREAGGGMMEGQSFEYVVVLVWGRCGVRGRRDGDAQPGSDKWEEDF</sequence>
<dbReference type="EMBL" id="UYSU01041296">
    <property type="protein sequence ID" value="VDM02994.1"/>
    <property type="molecule type" value="Genomic_DNA"/>
</dbReference>
<proteinExistence type="predicted"/>
<accession>A0A183TJG0</accession>
<organism evidence="3">
    <name type="scientific">Schistocephalus solidus</name>
    <name type="common">Tapeworm</name>
    <dbReference type="NCBI Taxonomy" id="70667"/>
    <lineage>
        <taxon>Eukaryota</taxon>
        <taxon>Metazoa</taxon>
        <taxon>Spiralia</taxon>
        <taxon>Lophotrochozoa</taxon>
        <taxon>Platyhelminthes</taxon>
        <taxon>Cestoda</taxon>
        <taxon>Eucestoda</taxon>
        <taxon>Diphyllobothriidea</taxon>
        <taxon>Diphyllobothriidae</taxon>
        <taxon>Schistocephalus</taxon>
    </lineage>
</organism>
<reference evidence="3" key="1">
    <citation type="submission" date="2016-06" db="UniProtKB">
        <authorList>
            <consortium name="WormBaseParasite"/>
        </authorList>
    </citation>
    <scope>IDENTIFICATION</scope>
</reference>
<name>A0A183TJG0_SCHSO</name>
<gene>
    <name evidence="1" type="ORF">SSLN_LOCUS16608</name>
</gene>
<evidence type="ECO:0000313" key="3">
    <source>
        <dbReference type="WBParaSite" id="SSLN_0001724301-mRNA-1"/>
    </source>
</evidence>